<gene>
    <name evidence="7" type="ORF">RS130_08015</name>
</gene>
<dbReference type="InterPro" id="IPR024607">
    <property type="entry name" value="Sulfatase_CS"/>
</dbReference>
<evidence type="ECO:0000313" key="7">
    <source>
        <dbReference type="EMBL" id="MDU0353880.1"/>
    </source>
</evidence>
<dbReference type="EMBL" id="JAWDIO010000002">
    <property type="protein sequence ID" value="MDU0353880.1"/>
    <property type="molecule type" value="Genomic_DNA"/>
</dbReference>
<reference evidence="7 8" key="1">
    <citation type="submission" date="2023-10" db="EMBL/GenBank/DDBJ databases">
        <title>Glaciecola aquimarina strain GGW-M5 nov., isolated from a coastal seawater.</title>
        <authorList>
            <person name="Bayburt H."/>
            <person name="Kim J.M."/>
            <person name="Choi B.J."/>
            <person name="Jeon C.O."/>
        </authorList>
    </citation>
    <scope>NUCLEOTIDE SEQUENCE [LARGE SCALE GENOMIC DNA]</scope>
    <source>
        <strain evidence="7 8">KCTC 32108</strain>
    </source>
</reference>
<dbReference type="InterPro" id="IPR017850">
    <property type="entry name" value="Alkaline_phosphatase_core_sf"/>
</dbReference>
<name>A0ABU3SV25_9ALTE</name>
<sequence length="448" mass="50132">MKIVLLILTWSLLSAFTFAAPKETLPNIIFIFADDLGYGDLSRFGAKDIATPNIDQLGKQGITFTEFYSASSICSPSRAALLTGRMPQRMGINGVFFPDSWLGMPPEEVTIAEVLKTKNYYTGMVGKWHLGHHHKFLPKQQGFDEYFGIPYSNDMDGVVYMRDNDVESMQVDQSLITQTYTQESLAFIEKNKHQPFFLYVSHNMPHTPIYASKAFLGSSKRGLYGDVIQELDWSVGQIVNKVEELGLLDNTLIIFSSDNGPWLAMKEFGGSAGGLREGKMYTFEGGMRVPTLAMWKGKIPAGKQYNNVVTQMDWFPTFAAITHATLNKNIPIDGEDISNVLTSNGTRNSTFVYFDNAKIDGYRSGDWKLKLPYQGYAGSHWKNAVAAHDLSLFNLKSDPAESINLASKYPKKVAKLQHEMLQQVKRLGELPANITVRQKADLSQVSKK</sequence>
<dbReference type="PANTHER" id="PTHR42693:SF53">
    <property type="entry name" value="ENDO-4-O-SULFATASE"/>
    <property type="match status" value="1"/>
</dbReference>
<evidence type="ECO:0000256" key="1">
    <source>
        <dbReference type="ARBA" id="ARBA00008779"/>
    </source>
</evidence>
<dbReference type="Gene3D" id="3.40.720.10">
    <property type="entry name" value="Alkaline Phosphatase, subunit A"/>
    <property type="match status" value="1"/>
</dbReference>
<keyword evidence="2" id="KW-0479">Metal-binding</keyword>
<accession>A0ABU3SV25</accession>
<comment type="caution">
    <text evidence="7">The sequence shown here is derived from an EMBL/GenBank/DDBJ whole genome shotgun (WGS) entry which is preliminary data.</text>
</comment>
<comment type="similarity">
    <text evidence="1">Belongs to the sulfatase family.</text>
</comment>
<dbReference type="InterPro" id="IPR000917">
    <property type="entry name" value="Sulfatase_N"/>
</dbReference>
<dbReference type="PANTHER" id="PTHR42693">
    <property type="entry name" value="ARYLSULFATASE FAMILY MEMBER"/>
    <property type="match status" value="1"/>
</dbReference>
<feature type="signal peptide" evidence="5">
    <location>
        <begin position="1"/>
        <end position="19"/>
    </location>
</feature>
<keyword evidence="5" id="KW-0732">Signal</keyword>
<proteinExistence type="inferred from homology"/>
<evidence type="ECO:0000259" key="6">
    <source>
        <dbReference type="Pfam" id="PF00884"/>
    </source>
</evidence>
<dbReference type="SUPFAM" id="SSF53649">
    <property type="entry name" value="Alkaline phosphatase-like"/>
    <property type="match status" value="1"/>
</dbReference>
<evidence type="ECO:0000256" key="5">
    <source>
        <dbReference type="SAM" id="SignalP"/>
    </source>
</evidence>
<feature type="chain" id="PRO_5045686022" evidence="5">
    <location>
        <begin position="20"/>
        <end position="448"/>
    </location>
</feature>
<dbReference type="Gene3D" id="3.30.1120.10">
    <property type="match status" value="1"/>
</dbReference>
<keyword evidence="3" id="KW-0378">Hydrolase</keyword>
<protein>
    <submittedName>
        <fullName evidence="7">Sulfatase</fullName>
    </submittedName>
</protein>
<dbReference type="Pfam" id="PF00884">
    <property type="entry name" value="Sulfatase"/>
    <property type="match status" value="1"/>
</dbReference>
<evidence type="ECO:0000256" key="4">
    <source>
        <dbReference type="ARBA" id="ARBA00022837"/>
    </source>
</evidence>
<dbReference type="RefSeq" id="WP_316025519.1">
    <property type="nucleotide sequence ID" value="NZ_JAWDIO010000002.1"/>
</dbReference>
<evidence type="ECO:0000256" key="3">
    <source>
        <dbReference type="ARBA" id="ARBA00022801"/>
    </source>
</evidence>
<feature type="domain" description="Sulfatase N-terminal" evidence="6">
    <location>
        <begin position="26"/>
        <end position="322"/>
    </location>
</feature>
<dbReference type="Proteomes" id="UP001247805">
    <property type="component" value="Unassembled WGS sequence"/>
</dbReference>
<organism evidence="7 8">
    <name type="scientific">Paraglaciecola aquimarina</name>
    <dbReference type="NCBI Taxonomy" id="1235557"/>
    <lineage>
        <taxon>Bacteria</taxon>
        <taxon>Pseudomonadati</taxon>
        <taxon>Pseudomonadota</taxon>
        <taxon>Gammaproteobacteria</taxon>
        <taxon>Alteromonadales</taxon>
        <taxon>Alteromonadaceae</taxon>
        <taxon>Paraglaciecola</taxon>
    </lineage>
</organism>
<evidence type="ECO:0000256" key="2">
    <source>
        <dbReference type="ARBA" id="ARBA00022723"/>
    </source>
</evidence>
<keyword evidence="8" id="KW-1185">Reference proteome</keyword>
<keyword evidence="4" id="KW-0106">Calcium</keyword>
<dbReference type="PROSITE" id="PS00523">
    <property type="entry name" value="SULFATASE_1"/>
    <property type="match status" value="1"/>
</dbReference>
<evidence type="ECO:0000313" key="8">
    <source>
        <dbReference type="Proteomes" id="UP001247805"/>
    </source>
</evidence>
<dbReference type="CDD" id="cd16026">
    <property type="entry name" value="GALNS_like"/>
    <property type="match status" value="1"/>
</dbReference>
<dbReference type="InterPro" id="IPR050738">
    <property type="entry name" value="Sulfatase"/>
</dbReference>